<reference evidence="4 5" key="1">
    <citation type="submission" date="2016-11" db="EMBL/GenBank/DDBJ databases">
        <authorList>
            <person name="Jaros S."/>
            <person name="Januszkiewicz K."/>
            <person name="Wedrychowicz H."/>
        </authorList>
    </citation>
    <scope>NUCLEOTIDE SEQUENCE [LARGE SCALE GENOMIC DNA]</scope>
    <source>
        <strain evidence="4 5">DSM 5091</strain>
    </source>
</reference>
<keyword evidence="2" id="KW-0812">Transmembrane</keyword>
<organism evidence="4 5">
    <name type="scientific">Malonomonas rubra DSM 5091</name>
    <dbReference type="NCBI Taxonomy" id="1122189"/>
    <lineage>
        <taxon>Bacteria</taxon>
        <taxon>Pseudomonadati</taxon>
        <taxon>Thermodesulfobacteriota</taxon>
        <taxon>Desulfuromonadia</taxon>
        <taxon>Desulfuromonadales</taxon>
        <taxon>Geopsychrobacteraceae</taxon>
        <taxon>Malonomonas</taxon>
    </lineage>
</organism>
<dbReference type="RefSeq" id="WP_072909733.1">
    <property type="nucleotide sequence ID" value="NZ_FQZT01000016.1"/>
</dbReference>
<sequence>MKLGFGKAIGIIASITSIVGFAFVVYDKTQIDPNREQLNRLTKLIETQEEQLKVQRELVSLAKRNNFLTQSSAPKTDQNDTKKSAECQIESSHKIIVASINVREDAPTLNSFAPKIDSISEGEKFEIIRSKSAGIFGFGTVWYEIKYCKNNEPHTGWISSKLENGSNTTKKL</sequence>
<accession>A0A1M6M7D1</accession>
<dbReference type="Gene3D" id="2.30.30.40">
    <property type="entry name" value="SH3 Domains"/>
    <property type="match status" value="1"/>
</dbReference>
<gene>
    <name evidence="4" type="ORF">SAMN02745165_03198</name>
</gene>
<keyword evidence="1" id="KW-0175">Coiled coil</keyword>
<dbReference type="PROSITE" id="PS51781">
    <property type="entry name" value="SH3B"/>
    <property type="match status" value="1"/>
</dbReference>
<feature type="transmembrane region" description="Helical" evidence="2">
    <location>
        <begin position="6"/>
        <end position="26"/>
    </location>
</feature>
<evidence type="ECO:0000313" key="4">
    <source>
        <dbReference type="EMBL" id="SHJ79335.1"/>
    </source>
</evidence>
<dbReference type="Proteomes" id="UP000184171">
    <property type="component" value="Unassembled WGS sequence"/>
</dbReference>
<keyword evidence="5" id="KW-1185">Reference proteome</keyword>
<protein>
    <recommendedName>
        <fullName evidence="3">SH3b domain-containing protein</fullName>
    </recommendedName>
</protein>
<dbReference type="STRING" id="1122189.SAMN02745165_03198"/>
<dbReference type="AlphaFoldDB" id="A0A1M6M7D1"/>
<keyword evidence="2" id="KW-1133">Transmembrane helix</keyword>
<dbReference type="EMBL" id="FQZT01000016">
    <property type="protein sequence ID" value="SHJ79335.1"/>
    <property type="molecule type" value="Genomic_DNA"/>
</dbReference>
<evidence type="ECO:0000256" key="1">
    <source>
        <dbReference type="SAM" id="Coils"/>
    </source>
</evidence>
<feature type="coiled-coil region" evidence="1">
    <location>
        <begin position="38"/>
        <end position="65"/>
    </location>
</feature>
<evidence type="ECO:0000313" key="5">
    <source>
        <dbReference type="Proteomes" id="UP000184171"/>
    </source>
</evidence>
<proteinExistence type="predicted"/>
<feature type="domain" description="SH3b" evidence="3">
    <location>
        <begin position="90"/>
        <end position="166"/>
    </location>
</feature>
<name>A0A1M6M7D1_MALRU</name>
<dbReference type="InterPro" id="IPR003646">
    <property type="entry name" value="SH3-like_bac-type"/>
</dbReference>
<evidence type="ECO:0000256" key="2">
    <source>
        <dbReference type="SAM" id="Phobius"/>
    </source>
</evidence>
<evidence type="ECO:0000259" key="3">
    <source>
        <dbReference type="PROSITE" id="PS51781"/>
    </source>
</evidence>
<keyword evidence="2" id="KW-0472">Membrane</keyword>